<feature type="compositionally biased region" description="Polar residues" evidence="1">
    <location>
        <begin position="78"/>
        <end position="90"/>
    </location>
</feature>
<dbReference type="InParanoid" id="A0A0C2XLY5"/>
<feature type="compositionally biased region" description="Basic and acidic residues" evidence="1">
    <location>
        <begin position="156"/>
        <end position="165"/>
    </location>
</feature>
<evidence type="ECO:0000259" key="2">
    <source>
        <dbReference type="SMART" id="SM01273"/>
    </source>
</evidence>
<dbReference type="HOGENOM" id="CLU_096585_0_0_1"/>
<dbReference type="Pfam" id="PF09282">
    <property type="entry name" value="Mago-bind"/>
    <property type="match status" value="1"/>
</dbReference>
<dbReference type="InterPro" id="IPR036348">
    <property type="entry name" value="WIBG_N_sf"/>
</dbReference>
<feature type="compositionally biased region" description="Basic residues" evidence="1">
    <location>
        <begin position="95"/>
        <end position="104"/>
    </location>
</feature>
<dbReference type="PANTHER" id="PTHR22959">
    <property type="entry name" value="PYM PROTEIN"/>
    <property type="match status" value="1"/>
</dbReference>
<dbReference type="InterPro" id="IPR015362">
    <property type="entry name" value="WIBG_mago-bd"/>
</dbReference>
<feature type="domain" description="WIBG Mago-binding" evidence="2">
    <location>
        <begin position="22"/>
        <end position="48"/>
    </location>
</feature>
<feature type="compositionally biased region" description="Basic and acidic residues" evidence="1">
    <location>
        <begin position="1"/>
        <end position="10"/>
    </location>
</feature>
<reference evidence="3 4" key="1">
    <citation type="submission" date="2014-04" db="EMBL/GenBank/DDBJ databases">
        <title>Evolutionary Origins and Diversification of the Mycorrhizal Mutualists.</title>
        <authorList>
            <consortium name="DOE Joint Genome Institute"/>
            <consortium name="Mycorrhizal Genomics Consortium"/>
            <person name="Kohler A."/>
            <person name="Kuo A."/>
            <person name="Nagy L.G."/>
            <person name="Floudas D."/>
            <person name="Copeland A."/>
            <person name="Barry K.W."/>
            <person name="Cichocki N."/>
            <person name="Veneault-Fourrey C."/>
            <person name="LaButti K."/>
            <person name="Lindquist E.A."/>
            <person name="Lipzen A."/>
            <person name="Lundell T."/>
            <person name="Morin E."/>
            <person name="Murat C."/>
            <person name="Riley R."/>
            <person name="Ohm R."/>
            <person name="Sun H."/>
            <person name="Tunlid A."/>
            <person name="Henrissat B."/>
            <person name="Grigoriev I.V."/>
            <person name="Hibbett D.S."/>
            <person name="Martin F."/>
        </authorList>
    </citation>
    <scope>NUCLEOTIDE SEQUENCE [LARGE SCALE GENOMIC DNA]</scope>
    <source>
        <strain evidence="3 4">Koide BX008</strain>
    </source>
</reference>
<dbReference type="STRING" id="946122.A0A0C2XLY5"/>
<dbReference type="SUPFAM" id="SSF101931">
    <property type="entry name" value="Pym (Within the bgcn gene intron protein, WIBG), N-terminal domain"/>
    <property type="match status" value="1"/>
</dbReference>
<dbReference type="SMART" id="SM01273">
    <property type="entry name" value="Mago-bind"/>
    <property type="match status" value="1"/>
</dbReference>
<evidence type="ECO:0000256" key="1">
    <source>
        <dbReference type="SAM" id="MobiDB-lite"/>
    </source>
</evidence>
<dbReference type="InterPro" id="IPR039333">
    <property type="entry name" value="PYM1"/>
</dbReference>
<keyword evidence="4" id="KW-1185">Reference proteome</keyword>
<proteinExistence type="predicted"/>
<sequence>MSRPPIDPDKTLAGISLDPQTLERVVPESRRADGTVRKQLKIRPGFTPQEDVRRFRSTRQQQTDSNALPKGHIIGWVPSSSATPANTTDKPLSKSAKKNAKRKEKRAEKKQGDDAVPESWDDDDEEVQPGATAPVEAKPAPETNADQKGADGLAEELDKLKLQGT</sequence>
<evidence type="ECO:0000313" key="4">
    <source>
        <dbReference type="Proteomes" id="UP000054549"/>
    </source>
</evidence>
<dbReference type="GO" id="GO:1903259">
    <property type="term" value="P:exon-exon junction complex disassembly"/>
    <property type="evidence" value="ECO:0007669"/>
    <property type="project" value="InterPro"/>
</dbReference>
<dbReference type="GO" id="GO:0005737">
    <property type="term" value="C:cytoplasm"/>
    <property type="evidence" value="ECO:0007669"/>
    <property type="project" value="TreeGrafter"/>
</dbReference>
<dbReference type="AlphaFoldDB" id="A0A0C2XLY5"/>
<name>A0A0C2XLY5_AMAMK</name>
<dbReference type="PANTHER" id="PTHR22959:SF0">
    <property type="entry name" value="PARTNER OF Y14 AND MAGO"/>
    <property type="match status" value="1"/>
</dbReference>
<feature type="compositionally biased region" description="Acidic residues" evidence="1">
    <location>
        <begin position="115"/>
        <end position="127"/>
    </location>
</feature>
<dbReference type="OrthoDB" id="21625at2759"/>
<dbReference type="Proteomes" id="UP000054549">
    <property type="component" value="Unassembled WGS sequence"/>
</dbReference>
<dbReference type="GO" id="GO:0003723">
    <property type="term" value="F:RNA binding"/>
    <property type="evidence" value="ECO:0007669"/>
    <property type="project" value="TreeGrafter"/>
</dbReference>
<feature type="region of interest" description="Disordered" evidence="1">
    <location>
        <begin position="1"/>
        <end position="165"/>
    </location>
</feature>
<evidence type="ECO:0000313" key="3">
    <source>
        <dbReference type="EMBL" id="KIL70123.1"/>
    </source>
</evidence>
<accession>A0A0C2XLY5</accession>
<organism evidence="3 4">
    <name type="scientific">Amanita muscaria (strain Koide BX008)</name>
    <dbReference type="NCBI Taxonomy" id="946122"/>
    <lineage>
        <taxon>Eukaryota</taxon>
        <taxon>Fungi</taxon>
        <taxon>Dikarya</taxon>
        <taxon>Basidiomycota</taxon>
        <taxon>Agaricomycotina</taxon>
        <taxon>Agaricomycetes</taxon>
        <taxon>Agaricomycetidae</taxon>
        <taxon>Agaricales</taxon>
        <taxon>Pluteineae</taxon>
        <taxon>Amanitaceae</taxon>
        <taxon>Amanita</taxon>
    </lineage>
</organism>
<feature type="compositionally biased region" description="Basic and acidic residues" evidence="1">
    <location>
        <begin position="25"/>
        <end position="36"/>
    </location>
</feature>
<protein>
    <recommendedName>
        <fullName evidence="2">WIBG Mago-binding domain-containing protein</fullName>
    </recommendedName>
</protein>
<gene>
    <name evidence="3" type="ORF">M378DRAFT_67985</name>
</gene>
<dbReference type="EMBL" id="KN818224">
    <property type="protein sequence ID" value="KIL70123.1"/>
    <property type="molecule type" value="Genomic_DNA"/>
</dbReference>
<dbReference type="GO" id="GO:0035145">
    <property type="term" value="C:exon-exon junction complex"/>
    <property type="evidence" value="ECO:0007669"/>
    <property type="project" value="TreeGrafter"/>
</dbReference>